<accession>A0A2U2MVT6</accession>
<evidence type="ECO:0000256" key="2">
    <source>
        <dbReference type="ARBA" id="ARBA00022617"/>
    </source>
</evidence>
<evidence type="ECO:0000256" key="4">
    <source>
        <dbReference type="ARBA" id="ARBA00022982"/>
    </source>
</evidence>
<keyword evidence="5 6" id="KW-0408">Iron</keyword>
<dbReference type="Gene3D" id="1.10.760.10">
    <property type="entry name" value="Cytochrome c-like domain"/>
    <property type="match status" value="1"/>
</dbReference>
<dbReference type="PANTHER" id="PTHR35008:SF4">
    <property type="entry name" value="BLL4482 PROTEIN"/>
    <property type="match status" value="1"/>
</dbReference>
<dbReference type="InterPro" id="IPR051459">
    <property type="entry name" value="Cytochrome_c-type_DH"/>
</dbReference>
<feature type="domain" description="Cytochrome c" evidence="8">
    <location>
        <begin position="64"/>
        <end position="154"/>
    </location>
</feature>
<dbReference type="InterPro" id="IPR009056">
    <property type="entry name" value="Cyt_c-like_dom"/>
</dbReference>
<dbReference type="Proteomes" id="UP000245474">
    <property type="component" value="Unassembled WGS sequence"/>
</dbReference>
<organism evidence="9 10">
    <name type="scientific">Sediminicurvatus halobius</name>
    <dbReference type="NCBI Taxonomy" id="2182432"/>
    <lineage>
        <taxon>Bacteria</taxon>
        <taxon>Pseudomonadati</taxon>
        <taxon>Pseudomonadota</taxon>
        <taxon>Gammaproteobacteria</taxon>
        <taxon>Chromatiales</taxon>
        <taxon>Ectothiorhodospiraceae</taxon>
        <taxon>Sediminicurvatus</taxon>
    </lineage>
</organism>
<dbReference type="EMBL" id="QFFI01000063">
    <property type="protein sequence ID" value="PWG60942.1"/>
    <property type="molecule type" value="Genomic_DNA"/>
</dbReference>
<dbReference type="Pfam" id="PF00034">
    <property type="entry name" value="Cytochrom_C"/>
    <property type="match status" value="1"/>
</dbReference>
<dbReference type="AlphaFoldDB" id="A0A2U2MVT6"/>
<dbReference type="PRINTS" id="PR00605">
    <property type="entry name" value="CYTCHROMECIC"/>
</dbReference>
<protein>
    <recommendedName>
        <fullName evidence="8">Cytochrome c domain-containing protein</fullName>
    </recommendedName>
</protein>
<sequence>MNQEKDRARRREQPEPEEGTRPVPKVVSALLAGLVLWGSGYILWHAGWPLTGGDSRTPVVLQADEGVNGANLYANVCASCHQGNGRGVPGAFPPLADSAWVTGDPRIPVAIVHDGLQGPIEVAGERYQGAMPAFGGQLSAAEIAAVVSHVRNAWSNGAAEVSTDVVAGYRERFAERGPWTVDALRTELGGP</sequence>
<keyword evidence="1" id="KW-0813">Transport</keyword>
<proteinExistence type="predicted"/>
<evidence type="ECO:0000256" key="3">
    <source>
        <dbReference type="ARBA" id="ARBA00022723"/>
    </source>
</evidence>
<gene>
    <name evidence="9" type="ORF">DEM34_19010</name>
</gene>
<dbReference type="GO" id="GO:0005506">
    <property type="term" value="F:iron ion binding"/>
    <property type="evidence" value="ECO:0007669"/>
    <property type="project" value="InterPro"/>
</dbReference>
<dbReference type="OrthoDB" id="9757546at2"/>
<dbReference type="GO" id="GO:0020037">
    <property type="term" value="F:heme binding"/>
    <property type="evidence" value="ECO:0007669"/>
    <property type="project" value="InterPro"/>
</dbReference>
<feature type="compositionally biased region" description="Basic and acidic residues" evidence="7">
    <location>
        <begin position="1"/>
        <end position="20"/>
    </location>
</feature>
<dbReference type="GO" id="GO:0009055">
    <property type="term" value="F:electron transfer activity"/>
    <property type="evidence" value="ECO:0007669"/>
    <property type="project" value="InterPro"/>
</dbReference>
<reference evidence="9 10" key="1">
    <citation type="submission" date="2018-05" db="EMBL/GenBank/DDBJ databases">
        <title>Spiribacter halobius sp. nov., a moderately halophilic bacterium isolated from marine solar saltern.</title>
        <authorList>
            <person name="Zheng W.-S."/>
            <person name="Lu D.-C."/>
            <person name="Du Z.-J."/>
        </authorList>
    </citation>
    <scope>NUCLEOTIDE SEQUENCE [LARGE SCALE GENOMIC DNA]</scope>
    <source>
        <strain evidence="9 10">E85</strain>
    </source>
</reference>
<keyword evidence="10" id="KW-1185">Reference proteome</keyword>
<dbReference type="InterPro" id="IPR036909">
    <property type="entry name" value="Cyt_c-like_dom_sf"/>
</dbReference>
<evidence type="ECO:0000259" key="8">
    <source>
        <dbReference type="PROSITE" id="PS51007"/>
    </source>
</evidence>
<evidence type="ECO:0000313" key="10">
    <source>
        <dbReference type="Proteomes" id="UP000245474"/>
    </source>
</evidence>
<evidence type="ECO:0000256" key="7">
    <source>
        <dbReference type="SAM" id="MobiDB-lite"/>
    </source>
</evidence>
<evidence type="ECO:0000256" key="6">
    <source>
        <dbReference type="PROSITE-ProRule" id="PRU00433"/>
    </source>
</evidence>
<dbReference type="InterPro" id="IPR008168">
    <property type="entry name" value="Cyt_C_IC"/>
</dbReference>
<keyword evidence="4" id="KW-0249">Electron transport</keyword>
<feature type="region of interest" description="Disordered" evidence="7">
    <location>
        <begin position="1"/>
        <end position="21"/>
    </location>
</feature>
<evidence type="ECO:0000256" key="5">
    <source>
        <dbReference type="ARBA" id="ARBA00023004"/>
    </source>
</evidence>
<dbReference type="PROSITE" id="PS51007">
    <property type="entry name" value="CYTC"/>
    <property type="match status" value="1"/>
</dbReference>
<keyword evidence="3 6" id="KW-0479">Metal-binding</keyword>
<name>A0A2U2MVT6_9GAMM</name>
<keyword evidence="2 6" id="KW-0349">Heme</keyword>
<evidence type="ECO:0000313" key="9">
    <source>
        <dbReference type="EMBL" id="PWG60942.1"/>
    </source>
</evidence>
<evidence type="ECO:0000256" key="1">
    <source>
        <dbReference type="ARBA" id="ARBA00022448"/>
    </source>
</evidence>
<dbReference type="PANTHER" id="PTHR35008">
    <property type="entry name" value="BLL4482 PROTEIN-RELATED"/>
    <property type="match status" value="1"/>
</dbReference>
<dbReference type="SUPFAM" id="SSF46626">
    <property type="entry name" value="Cytochrome c"/>
    <property type="match status" value="1"/>
</dbReference>
<dbReference type="RefSeq" id="WP_109680394.1">
    <property type="nucleotide sequence ID" value="NZ_CP086615.1"/>
</dbReference>
<comment type="caution">
    <text evidence="9">The sequence shown here is derived from an EMBL/GenBank/DDBJ whole genome shotgun (WGS) entry which is preliminary data.</text>
</comment>